<dbReference type="PROSITE" id="PS50188">
    <property type="entry name" value="B302_SPRY"/>
    <property type="match status" value="1"/>
</dbReference>
<evidence type="ECO:0000256" key="2">
    <source>
        <dbReference type="ARBA" id="ARBA00022833"/>
    </source>
</evidence>
<gene>
    <name evidence="7" type="ORF">ACEWY4_022681</name>
</gene>
<dbReference type="InterPro" id="IPR003879">
    <property type="entry name" value="Butyrophylin_SPRY"/>
</dbReference>
<evidence type="ECO:0000259" key="5">
    <source>
        <dbReference type="PROSITE" id="PS50119"/>
    </source>
</evidence>
<dbReference type="InterPro" id="IPR003877">
    <property type="entry name" value="SPRY_dom"/>
</dbReference>
<proteinExistence type="predicted"/>
<dbReference type="SMART" id="SM00449">
    <property type="entry name" value="SPRY"/>
    <property type="match status" value="1"/>
</dbReference>
<dbReference type="PRINTS" id="PR01407">
    <property type="entry name" value="BUTYPHLNCDUF"/>
</dbReference>
<name>A0ABD1J0W6_9TELE</name>
<protein>
    <submittedName>
        <fullName evidence="7">Uncharacterized protein</fullName>
    </submittedName>
</protein>
<keyword evidence="2" id="KW-0862">Zinc</keyword>
<evidence type="ECO:0000259" key="6">
    <source>
        <dbReference type="PROSITE" id="PS50188"/>
    </source>
</evidence>
<dbReference type="InterPro" id="IPR001870">
    <property type="entry name" value="B30.2/SPRY"/>
</dbReference>
<comment type="caution">
    <text evidence="7">The sequence shown here is derived from an EMBL/GenBank/DDBJ whole genome shotgun (WGS) entry which is preliminary data.</text>
</comment>
<dbReference type="GO" id="GO:0008270">
    <property type="term" value="F:zinc ion binding"/>
    <property type="evidence" value="ECO:0007669"/>
    <property type="project" value="UniProtKB-KW"/>
</dbReference>
<dbReference type="Gene3D" id="3.30.160.60">
    <property type="entry name" value="Classic Zinc Finger"/>
    <property type="match status" value="1"/>
</dbReference>
<feature type="coiled-coil region" evidence="4">
    <location>
        <begin position="114"/>
        <end position="148"/>
    </location>
</feature>
<evidence type="ECO:0000256" key="4">
    <source>
        <dbReference type="SAM" id="Coils"/>
    </source>
</evidence>
<dbReference type="EMBL" id="JBHFQA010000020">
    <property type="protein sequence ID" value="KAL2080828.1"/>
    <property type="molecule type" value="Genomic_DNA"/>
</dbReference>
<keyword evidence="4" id="KW-0175">Coiled coil</keyword>
<dbReference type="Proteomes" id="UP001591681">
    <property type="component" value="Unassembled WGS sequence"/>
</dbReference>
<dbReference type="PROSITE" id="PS50119">
    <property type="entry name" value="ZF_BBOX"/>
    <property type="match status" value="1"/>
</dbReference>
<dbReference type="SUPFAM" id="SSF49899">
    <property type="entry name" value="Concanavalin A-like lectins/glucanases"/>
    <property type="match status" value="1"/>
</dbReference>
<keyword evidence="1 3" id="KW-0863">Zinc-finger</keyword>
<dbReference type="InterPro" id="IPR006574">
    <property type="entry name" value="PRY"/>
</dbReference>
<dbReference type="CDD" id="cd12893">
    <property type="entry name" value="SPRY_PRY_TRIM35"/>
    <property type="match status" value="1"/>
</dbReference>
<dbReference type="PANTHER" id="PTHR24103">
    <property type="entry name" value="E3 UBIQUITIN-PROTEIN LIGASE TRIM"/>
    <property type="match status" value="1"/>
</dbReference>
<dbReference type="SMART" id="SM00336">
    <property type="entry name" value="BBOX"/>
    <property type="match status" value="1"/>
</dbReference>
<dbReference type="InterPro" id="IPR013320">
    <property type="entry name" value="ConA-like_dom_sf"/>
</dbReference>
<dbReference type="InterPro" id="IPR050143">
    <property type="entry name" value="TRIM/RBCC"/>
</dbReference>
<accession>A0ABD1J0W6</accession>
<reference evidence="7 8" key="1">
    <citation type="submission" date="2024-09" db="EMBL/GenBank/DDBJ databases">
        <title>A chromosome-level genome assembly of Gray's grenadier anchovy, Coilia grayii.</title>
        <authorList>
            <person name="Fu Z."/>
        </authorList>
    </citation>
    <scope>NUCLEOTIDE SEQUENCE [LARGE SCALE GENOMIC DNA]</scope>
    <source>
        <strain evidence="7">G4</strain>
        <tissue evidence="7">Muscle</tissue>
    </source>
</reference>
<dbReference type="Pfam" id="PF00643">
    <property type="entry name" value="zf-B_box"/>
    <property type="match status" value="1"/>
</dbReference>
<keyword evidence="8" id="KW-1185">Reference proteome</keyword>
<evidence type="ECO:0000313" key="8">
    <source>
        <dbReference type="Proteomes" id="UP001591681"/>
    </source>
</evidence>
<evidence type="ECO:0000256" key="3">
    <source>
        <dbReference type="PROSITE-ProRule" id="PRU00024"/>
    </source>
</evidence>
<dbReference type="InterPro" id="IPR043136">
    <property type="entry name" value="B30.2/SPRY_sf"/>
</dbReference>
<dbReference type="SMART" id="SM00589">
    <property type="entry name" value="PRY"/>
    <property type="match status" value="1"/>
</dbReference>
<dbReference type="CDD" id="cd19800">
    <property type="entry name" value="Bbox2_xNF7-like"/>
    <property type="match status" value="1"/>
</dbReference>
<dbReference type="Pfam" id="PF00622">
    <property type="entry name" value="SPRY"/>
    <property type="match status" value="1"/>
</dbReference>
<dbReference type="SUPFAM" id="SSF57845">
    <property type="entry name" value="B-box zinc-binding domain"/>
    <property type="match status" value="1"/>
</dbReference>
<dbReference type="AlphaFoldDB" id="A0ABD1J0W6"/>
<organism evidence="7 8">
    <name type="scientific">Coilia grayii</name>
    <name type="common">Gray's grenadier anchovy</name>
    <dbReference type="NCBI Taxonomy" id="363190"/>
    <lineage>
        <taxon>Eukaryota</taxon>
        <taxon>Metazoa</taxon>
        <taxon>Chordata</taxon>
        <taxon>Craniata</taxon>
        <taxon>Vertebrata</taxon>
        <taxon>Euteleostomi</taxon>
        <taxon>Actinopterygii</taxon>
        <taxon>Neopterygii</taxon>
        <taxon>Teleostei</taxon>
        <taxon>Clupei</taxon>
        <taxon>Clupeiformes</taxon>
        <taxon>Clupeoidei</taxon>
        <taxon>Engraulidae</taxon>
        <taxon>Coilinae</taxon>
        <taxon>Coilia</taxon>
    </lineage>
</organism>
<keyword evidence="1 3" id="KW-0479">Metal-binding</keyword>
<dbReference type="Pfam" id="PF13765">
    <property type="entry name" value="PRY"/>
    <property type="match status" value="1"/>
</dbReference>
<feature type="domain" description="B30.2/SPRY" evidence="6">
    <location>
        <begin position="177"/>
        <end position="364"/>
    </location>
</feature>
<feature type="domain" description="B box-type" evidence="5">
    <location>
        <begin position="1"/>
        <end position="41"/>
    </location>
</feature>
<sequence length="364" mass="42135">MEVQCSLHREKLKLFCLEDQQLVCLVCRDSEAHRDHSFSPFNEAAPANKEDLTIRLEPLREKLRIFIEFKLLCEQTAMHIEIQSQHTQRCMRDEFEKLHQFLLAEEAWRMTELAEEQKKKAQAMKKKIDKVTKDISTLLNTIRAIEDEIATNDIMTQCPLQNPEKAKGTLINEAKYLGNLAFKVWDKMKSLVKFTPVILDPNTASYSLVLSEDLTSMVRADDRQWLPDNPERFDVYISVLGYEGMNSGVHSWEVEVGNNPLWLIGVMSETLSRKGDYNTMAGLRYVCYKDGGYWVRSTPLPKTPLRLESKLKRIRLELDWDQGTLLFSDPDTNAQLITFTRNFTETVFPYFSTNGTLKILPLTL</sequence>
<dbReference type="InterPro" id="IPR000315">
    <property type="entry name" value="Znf_B-box"/>
</dbReference>
<dbReference type="Gene3D" id="2.60.120.920">
    <property type="match status" value="1"/>
</dbReference>
<evidence type="ECO:0000313" key="7">
    <source>
        <dbReference type="EMBL" id="KAL2080828.1"/>
    </source>
</evidence>
<evidence type="ECO:0000256" key="1">
    <source>
        <dbReference type="ARBA" id="ARBA00022771"/>
    </source>
</evidence>